<reference evidence="3" key="1">
    <citation type="journal article" date="2019" name="Int. J. Syst. Evol. Microbiol.">
        <title>The Global Catalogue of Microorganisms (GCM) 10K type strain sequencing project: providing services to taxonomists for standard genome sequencing and annotation.</title>
        <authorList>
            <consortium name="The Broad Institute Genomics Platform"/>
            <consortium name="The Broad Institute Genome Sequencing Center for Infectious Disease"/>
            <person name="Wu L."/>
            <person name="Ma J."/>
        </authorList>
    </citation>
    <scope>NUCLEOTIDE SEQUENCE [LARGE SCALE GENOMIC DNA]</scope>
    <source>
        <strain evidence="3">JCM 17925</strain>
    </source>
</reference>
<dbReference type="PANTHER" id="PTHR37299">
    <property type="entry name" value="TRANSCRIPTIONAL REGULATOR-RELATED"/>
    <property type="match status" value="1"/>
</dbReference>
<sequence>MQDGRRFIVDYTMEDLETLVDPRQFFRLNRQYLANLSAIQKIHNYFNGKLKLELRPESAEEVLVSRERAPSFKNWLDG</sequence>
<dbReference type="InterPro" id="IPR007492">
    <property type="entry name" value="LytTR_DNA-bd_dom"/>
</dbReference>
<comment type="caution">
    <text evidence="2">The sequence shown here is derived from an EMBL/GenBank/DDBJ whole genome shotgun (WGS) entry which is preliminary data.</text>
</comment>
<name>A0ABP8KE44_9BACT</name>
<dbReference type="PROSITE" id="PS50930">
    <property type="entry name" value="HTH_LYTTR"/>
    <property type="match status" value="1"/>
</dbReference>
<dbReference type="SMART" id="SM00850">
    <property type="entry name" value="LytTR"/>
    <property type="match status" value="1"/>
</dbReference>
<gene>
    <name evidence="2" type="ORF">GCM10023187_21760</name>
</gene>
<dbReference type="InterPro" id="IPR046947">
    <property type="entry name" value="LytR-like"/>
</dbReference>
<keyword evidence="3" id="KW-1185">Reference proteome</keyword>
<dbReference type="PANTHER" id="PTHR37299:SF1">
    <property type="entry name" value="STAGE 0 SPORULATION PROTEIN A HOMOLOG"/>
    <property type="match status" value="1"/>
</dbReference>
<evidence type="ECO:0000313" key="3">
    <source>
        <dbReference type="Proteomes" id="UP001500936"/>
    </source>
</evidence>
<evidence type="ECO:0000259" key="1">
    <source>
        <dbReference type="PROSITE" id="PS50930"/>
    </source>
</evidence>
<dbReference type="Proteomes" id="UP001500936">
    <property type="component" value="Unassembled WGS sequence"/>
</dbReference>
<dbReference type="Gene3D" id="2.40.50.1020">
    <property type="entry name" value="LytTr DNA-binding domain"/>
    <property type="match status" value="1"/>
</dbReference>
<dbReference type="EMBL" id="BAABHB010000003">
    <property type="protein sequence ID" value="GAA4404436.1"/>
    <property type="molecule type" value="Genomic_DNA"/>
</dbReference>
<evidence type="ECO:0000313" key="2">
    <source>
        <dbReference type="EMBL" id="GAA4404436.1"/>
    </source>
</evidence>
<proteinExistence type="predicted"/>
<organism evidence="2 3">
    <name type="scientific">Nibrella viscosa</name>
    <dbReference type="NCBI Taxonomy" id="1084524"/>
    <lineage>
        <taxon>Bacteria</taxon>
        <taxon>Pseudomonadati</taxon>
        <taxon>Bacteroidota</taxon>
        <taxon>Cytophagia</taxon>
        <taxon>Cytophagales</taxon>
        <taxon>Spirosomataceae</taxon>
        <taxon>Nibrella</taxon>
    </lineage>
</organism>
<accession>A0ABP8KE44</accession>
<protein>
    <recommendedName>
        <fullName evidence="1">HTH LytTR-type domain-containing protein</fullName>
    </recommendedName>
</protein>
<feature type="domain" description="HTH LytTR-type" evidence="1">
    <location>
        <begin position="1"/>
        <end position="78"/>
    </location>
</feature>
<dbReference type="RefSeq" id="WP_345266889.1">
    <property type="nucleotide sequence ID" value="NZ_BAABHB010000003.1"/>
</dbReference>
<dbReference type="Pfam" id="PF04397">
    <property type="entry name" value="LytTR"/>
    <property type="match status" value="1"/>
</dbReference>